<dbReference type="EMBL" id="MK075152">
    <property type="protein sequence ID" value="AYV99555.1"/>
    <property type="molecule type" value="mRNA"/>
</dbReference>
<keyword evidence="1" id="KW-0732">Signal</keyword>
<protein>
    <submittedName>
        <fullName evidence="2">Venom polypeptide</fullName>
    </submittedName>
</protein>
<feature type="signal peptide" evidence="1">
    <location>
        <begin position="1"/>
        <end position="24"/>
    </location>
</feature>
<sequence length="80" mass="8969">MARLLFLSVGVFFAVIMLILETKGLPLTDNSPVLTLAEVQQGFIRMFQEQKKCKKLGERCHVAEECCSKRCLSFAAKCVT</sequence>
<reference evidence="2" key="1">
    <citation type="journal article" date="2018" name="Toxins">
        <title>Buzz kill: function and proteomic composition of venom from the giant assassin fly Dolopus genitalis (Diptera: Asilidae).</title>
        <authorList>
            <person name="Walker A.A."/>
            <person name="Dobson J."/>
            <person name="Jin J."/>
            <person name="Robinson S.D."/>
            <person name="Herzig V."/>
            <person name="Vetter I."/>
            <person name="King G.F."/>
            <person name="Fry B.G."/>
        </authorList>
    </citation>
    <scope>NUCLEOTIDE SEQUENCE</scope>
    <source>
        <strain evidence="2">U-Asilidin1-Dg34</strain>
        <tissue evidence="2">Venom/thoracic glands</tissue>
    </source>
</reference>
<accession>A0A3G5BIE4</accession>
<evidence type="ECO:0000256" key="1">
    <source>
        <dbReference type="SAM" id="SignalP"/>
    </source>
</evidence>
<organism evidence="2">
    <name type="scientific">Dolopus genitalis</name>
    <name type="common">Giant Australian assassin fly</name>
    <name type="synonym">Asilus genitalis</name>
    <dbReference type="NCBI Taxonomy" id="2488630"/>
    <lineage>
        <taxon>Eukaryota</taxon>
        <taxon>Metazoa</taxon>
        <taxon>Ecdysozoa</taxon>
        <taxon>Arthropoda</taxon>
        <taxon>Hexapoda</taxon>
        <taxon>Insecta</taxon>
        <taxon>Pterygota</taxon>
        <taxon>Neoptera</taxon>
        <taxon>Endopterygota</taxon>
        <taxon>Diptera</taxon>
        <taxon>Brachycera</taxon>
        <taxon>Muscomorpha</taxon>
        <taxon>Asiloidea</taxon>
        <taxon>Asilidae</taxon>
        <taxon>Asilinae</taxon>
        <taxon>Dolopus</taxon>
    </lineage>
</organism>
<dbReference type="AlphaFoldDB" id="A0A3G5BIE4"/>
<feature type="chain" id="PRO_5018110395" evidence="1">
    <location>
        <begin position="25"/>
        <end position="80"/>
    </location>
</feature>
<evidence type="ECO:0000313" key="2">
    <source>
        <dbReference type="EMBL" id="AYV99555.1"/>
    </source>
</evidence>
<name>A0A3G5BIE4_DOLGE</name>
<proteinExistence type="evidence at transcript level"/>